<protein>
    <recommendedName>
        <fullName evidence="1">DNA-directed DNA polymerase</fullName>
        <ecNumber evidence="1">2.7.7.7</ecNumber>
    </recommendedName>
</protein>
<dbReference type="PANTHER" id="PTHR30231">
    <property type="entry name" value="DNA POLYMERASE III SUBUNIT EPSILON"/>
    <property type="match status" value="1"/>
</dbReference>
<dbReference type="SMART" id="SM00479">
    <property type="entry name" value="EXOIII"/>
    <property type="match status" value="1"/>
</dbReference>
<dbReference type="RefSeq" id="WP_237442964.1">
    <property type="nucleotide sequence ID" value="NZ_CAKLPX010000001.1"/>
</dbReference>
<dbReference type="InterPro" id="IPR012337">
    <property type="entry name" value="RNaseH-like_sf"/>
</dbReference>
<comment type="caution">
    <text evidence="6">The sequence shown here is derived from an EMBL/GenBank/DDBJ whole genome shotgun (WGS) entry which is preliminary data.</text>
</comment>
<accession>A0ABN8EJP8</accession>
<keyword evidence="6" id="KW-0808">Transferase</keyword>
<evidence type="ECO:0000313" key="6">
    <source>
        <dbReference type="EMBL" id="CAH0990281.1"/>
    </source>
</evidence>
<evidence type="ECO:0000313" key="7">
    <source>
        <dbReference type="Proteomes" id="UP000838100"/>
    </source>
</evidence>
<gene>
    <name evidence="6" type="primary">dnaQ</name>
    <name evidence="6" type="ORF">SIN8267_00373</name>
</gene>
<proteinExistence type="predicted"/>
<name>A0ABN8EJP8_9GAMM</name>
<evidence type="ECO:0000256" key="3">
    <source>
        <dbReference type="ARBA" id="ARBA00022839"/>
    </source>
</evidence>
<dbReference type="GO" id="GO:0003887">
    <property type="term" value="F:DNA-directed DNA polymerase activity"/>
    <property type="evidence" value="ECO:0007669"/>
    <property type="project" value="UniProtKB-EC"/>
</dbReference>
<dbReference type="PANTHER" id="PTHR30231:SF41">
    <property type="entry name" value="DNA POLYMERASE III SUBUNIT EPSILON"/>
    <property type="match status" value="1"/>
</dbReference>
<evidence type="ECO:0000256" key="4">
    <source>
        <dbReference type="ARBA" id="ARBA00049244"/>
    </source>
</evidence>
<dbReference type="SUPFAM" id="SSF53098">
    <property type="entry name" value="Ribonuclease H-like"/>
    <property type="match status" value="1"/>
</dbReference>
<feature type="domain" description="Exonuclease" evidence="5">
    <location>
        <begin position="2"/>
        <end position="209"/>
    </location>
</feature>
<dbReference type="Pfam" id="PF00929">
    <property type="entry name" value="RNase_T"/>
    <property type="match status" value="1"/>
</dbReference>
<dbReference type="InterPro" id="IPR036397">
    <property type="entry name" value="RNaseH_sf"/>
</dbReference>
<evidence type="ECO:0000259" key="5">
    <source>
        <dbReference type="SMART" id="SM00479"/>
    </source>
</evidence>
<dbReference type="NCBIfam" id="TIGR00573">
    <property type="entry name" value="dnaq"/>
    <property type="match status" value="1"/>
</dbReference>
<keyword evidence="6" id="KW-0548">Nucleotidyltransferase</keyword>
<keyword evidence="3" id="KW-0378">Hydrolase</keyword>
<dbReference type="Gene3D" id="3.30.420.10">
    <property type="entry name" value="Ribonuclease H-like superfamily/Ribonuclease H"/>
    <property type="match status" value="1"/>
</dbReference>
<keyword evidence="3" id="KW-0269">Exonuclease</keyword>
<sequence length="266" mass="29726">MRQVFLDTETTGLEPELGHRIIEIGCIEMIGRRFTGREFHVYINPRRKVDEDAAKVHGISDDFLLDKPYFEDIADDFMAFLAGTDGADKAELLAHNAPFDMKFINHELKLNGYRHAPVDDSWKVTNTYAMSDMVTGMKTNTTLDRLVKRYAEYPFDYKTLHLNPGANGRGQPLTLQELATVRSPDNHGALLDTEMLAYVYLAITGGQTQLGLSGKEGGDSQVTAIERLATADDLLIVKPSSRELDDHEAYLQKLDKKSGGNCVWLG</sequence>
<organism evidence="6 7">
    <name type="scientific">Sinobacterium norvegicum</name>
    <dbReference type="NCBI Taxonomy" id="1641715"/>
    <lineage>
        <taxon>Bacteria</taxon>
        <taxon>Pseudomonadati</taxon>
        <taxon>Pseudomonadota</taxon>
        <taxon>Gammaproteobacteria</taxon>
        <taxon>Cellvibrionales</taxon>
        <taxon>Spongiibacteraceae</taxon>
        <taxon>Sinobacterium</taxon>
    </lineage>
</organism>
<comment type="catalytic activity">
    <reaction evidence="4">
        <text>DNA(n) + a 2'-deoxyribonucleoside 5'-triphosphate = DNA(n+1) + diphosphate</text>
        <dbReference type="Rhea" id="RHEA:22508"/>
        <dbReference type="Rhea" id="RHEA-COMP:17339"/>
        <dbReference type="Rhea" id="RHEA-COMP:17340"/>
        <dbReference type="ChEBI" id="CHEBI:33019"/>
        <dbReference type="ChEBI" id="CHEBI:61560"/>
        <dbReference type="ChEBI" id="CHEBI:173112"/>
        <dbReference type="EC" id="2.7.7.7"/>
    </reaction>
</comment>
<evidence type="ECO:0000256" key="1">
    <source>
        <dbReference type="ARBA" id="ARBA00012417"/>
    </source>
</evidence>
<dbReference type="InterPro" id="IPR006054">
    <property type="entry name" value="DnaQ"/>
</dbReference>
<keyword evidence="2" id="KW-0540">Nuclease</keyword>
<reference evidence="6" key="1">
    <citation type="submission" date="2021-12" db="EMBL/GenBank/DDBJ databases">
        <authorList>
            <person name="Rodrigo-Torres L."/>
            <person name="Arahal R. D."/>
            <person name="Lucena T."/>
        </authorList>
    </citation>
    <scope>NUCLEOTIDE SEQUENCE</scope>
    <source>
        <strain evidence="6">CECT 8267</strain>
    </source>
</reference>
<keyword evidence="7" id="KW-1185">Reference proteome</keyword>
<dbReference type="EMBL" id="CAKLPX010000001">
    <property type="protein sequence ID" value="CAH0990281.1"/>
    <property type="molecule type" value="Genomic_DNA"/>
</dbReference>
<evidence type="ECO:0000256" key="2">
    <source>
        <dbReference type="ARBA" id="ARBA00022722"/>
    </source>
</evidence>
<dbReference type="Proteomes" id="UP000838100">
    <property type="component" value="Unassembled WGS sequence"/>
</dbReference>
<dbReference type="InterPro" id="IPR013520">
    <property type="entry name" value="Ribonucl_H"/>
</dbReference>
<dbReference type="EC" id="2.7.7.7" evidence="1"/>